<evidence type="ECO:0000256" key="1">
    <source>
        <dbReference type="SAM" id="MobiDB-lite"/>
    </source>
</evidence>
<gene>
    <name evidence="2" type="ORF">NTJ_09972</name>
</gene>
<protein>
    <submittedName>
        <fullName evidence="2">Uncharacterized protein</fullName>
    </submittedName>
</protein>
<sequence length="80" mass="9093">MDNSRQPLAERSRTEEQGESLEKRPWRLLLAAWRAGRCSPPRRPSREFGDLLVTVRLWIGPKTLPTCSLPRSLLPSGPQS</sequence>
<proteinExistence type="predicted"/>
<evidence type="ECO:0000313" key="2">
    <source>
        <dbReference type="EMBL" id="BES97158.1"/>
    </source>
</evidence>
<organism evidence="2 3">
    <name type="scientific">Nesidiocoris tenuis</name>
    <dbReference type="NCBI Taxonomy" id="355587"/>
    <lineage>
        <taxon>Eukaryota</taxon>
        <taxon>Metazoa</taxon>
        <taxon>Ecdysozoa</taxon>
        <taxon>Arthropoda</taxon>
        <taxon>Hexapoda</taxon>
        <taxon>Insecta</taxon>
        <taxon>Pterygota</taxon>
        <taxon>Neoptera</taxon>
        <taxon>Paraneoptera</taxon>
        <taxon>Hemiptera</taxon>
        <taxon>Heteroptera</taxon>
        <taxon>Panheteroptera</taxon>
        <taxon>Cimicomorpha</taxon>
        <taxon>Miridae</taxon>
        <taxon>Dicyphina</taxon>
        <taxon>Nesidiocoris</taxon>
    </lineage>
</organism>
<feature type="region of interest" description="Disordered" evidence="1">
    <location>
        <begin position="1"/>
        <end position="22"/>
    </location>
</feature>
<dbReference type="Proteomes" id="UP001307889">
    <property type="component" value="Chromosome 8"/>
</dbReference>
<evidence type="ECO:0000313" key="3">
    <source>
        <dbReference type="Proteomes" id="UP001307889"/>
    </source>
</evidence>
<keyword evidence="3" id="KW-1185">Reference proteome</keyword>
<accession>A0ABN7AYS2</accession>
<name>A0ABN7AYS2_9HEMI</name>
<feature type="compositionally biased region" description="Basic and acidic residues" evidence="1">
    <location>
        <begin position="8"/>
        <end position="22"/>
    </location>
</feature>
<reference evidence="2 3" key="1">
    <citation type="submission" date="2023-09" db="EMBL/GenBank/DDBJ databases">
        <title>Nesidiocoris tenuis whole genome shotgun sequence.</title>
        <authorList>
            <person name="Shibata T."/>
            <person name="Shimoda M."/>
            <person name="Kobayashi T."/>
            <person name="Uehara T."/>
        </authorList>
    </citation>
    <scope>NUCLEOTIDE SEQUENCE [LARGE SCALE GENOMIC DNA]</scope>
    <source>
        <strain evidence="2 3">Japan</strain>
    </source>
</reference>
<dbReference type="EMBL" id="AP028916">
    <property type="protein sequence ID" value="BES97158.1"/>
    <property type="molecule type" value="Genomic_DNA"/>
</dbReference>